<keyword evidence="6" id="KW-0067">ATP-binding</keyword>
<dbReference type="InterPro" id="IPR027417">
    <property type="entry name" value="P-loop_NTPase"/>
</dbReference>
<dbReference type="Gene3D" id="3.80.10.10">
    <property type="entry name" value="Ribonuclease Inhibitor"/>
    <property type="match status" value="2"/>
</dbReference>
<keyword evidence="5" id="KW-0611">Plant defense</keyword>
<keyword evidence="4" id="KW-0547">Nucleotide-binding</keyword>
<dbReference type="GO" id="GO:0043531">
    <property type="term" value="F:ADP binding"/>
    <property type="evidence" value="ECO:0007669"/>
    <property type="project" value="InterPro"/>
</dbReference>
<feature type="domain" description="Disease resistance protein winged helix" evidence="10">
    <location>
        <begin position="398"/>
        <end position="464"/>
    </location>
</feature>
<organism evidence="11 12">
    <name type="scientific">Gossypium darwinii</name>
    <name type="common">Darwin's cotton</name>
    <name type="synonym">Gossypium barbadense var. darwinii</name>
    <dbReference type="NCBI Taxonomy" id="34276"/>
    <lineage>
        <taxon>Eukaryota</taxon>
        <taxon>Viridiplantae</taxon>
        <taxon>Streptophyta</taxon>
        <taxon>Embryophyta</taxon>
        <taxon>Tracheophyta</taxon>
        <taxon>Spermatophyta</taxon>
        <taxon>Magnoliopsida</taxon>
        <taxon>eudicotyledons</taxon>
        <taxon>Gunneridae</taxon>
        <taxon>Pentapetalae</taxon>
        <taxon>rosids</taxon>
        <taxon>malvids</taxon>
        <taxon>Malvales</taxon>
        <taxon>Malvaceae</taxon>
        <taxon>Malvoideae</taxon>
        <taxon>Gossypium</taxon>
    </lineage>
</organism>
<proteinExistence type="inferred from homology"/>
<dbReference type="SUPFAM" id="SSF52540">
    <property type="entry name" value="P-loop containing nucleoside triphosphate hydrolases"/>
    <property type="match status" value="1"/>
</dbReference>
<feature type="coiled-coil region" evidence="7">
    <location>
        <begin position="32"/>
        <end position="89"/>
    </location>
</feature>
<dbReference type="InterPro" id="IPR050905">
    <property type="entry name" value="Plant_NBS-LRR"/>
</dbReference>
<reference evidence="11 12" key="1">
    <citation type="submission" date="2019-06" db="EMBL/GenBank/DDBJ databases">
        <title>WGS assembly of Gossypium darwinii.</title>
        <authorList>
            <person name="Chen Z.J."/>
            <person name="Sreedasyam A."/>
            <person name="Ando A."/>
            <person name="Song Q."/>
            <person name="De L."/>
            <person name="Hulse-Kemp A."/>
            <person name="Ding M."/>
            <person name="Ye W."/>
            <person name="Kirkbride R."/>
            <person name="Jenkins J."/>
            <person name="Plott C."/>
            <person name="Lovell J."/>
            <person name="Lin Y.-M."/>
            <person name="Vaughn R."/>
            <person name="Liu B."/>
            <person name="Li W."/>
            <person name="Simpson S."/>
            <person name="Scheffler B."/>
            <person name="Saski C."/>
            <person name="Grover C."/>
            <person name="Hu G."/>
            <person name="Conover J."/>
            <person name="Carlson J."/>
            <person name="Shu S."/>
            <person name="Boston L."/>
            <person name="Williams M."/>
            <person name="Peterson D."/>
            <person name="Mcgee K."/>
            <person name="Jones D."/>
            <person name="Wendel J."/>
            <person name="Stelly D."/>
            <person name="Grimwood J."/>
            <person name="Schmutz J."/>
        </authorList>
    </citation>
    <scope>NUCLEOTIDE SEQUENCE [LARGE SCALE GENOMIC DNA]</scope>
    <source>
        <strain evidence="11">1808015.09</strain>
    </source>
</reference>
<dbReference type="Pfam" id="PF00931">
    <property type="entry name" value="NB-ARC"/>
    <property type="match status" value="1"/>
</dbReference>
<dbReference type="FunFam" id="1.10.10.10:FF:000322">
    <property type="entry name" value="Probable disease resistance protein At1g63360"/>
    <property type="match status" value="1"/>
</dbReference>
<dbReference type="Proteomes" id="UP000323506">
    <property type="component" value="Chromosome D05"/>
</dbReference>
<dbReference type="PANTHER" id="PTHR33463:SF212">
    <property type="entry name" value="AND NB-ARC DOMAINS-CONTAINING DISEASE RESISTANCE PROTEIN, PUTATIVE-RELATED"/>
    <property type="match status" value="1"/>
</dbReference>
<evidence type="ECO:0000256" key="5">
    <source>
        <dbReference type="ARBA" id="ARBA00022821"/>
    </source>
</evidence>
<dbReference type="PANTHER" id="PTHR33463">
    <property type="entry name" value="NB-ARC DOMAIN-CONTAINING PROTEIN-RELATED"/>
    <property type="match status" value="1"/>
</dbReference>
<dbReference type="PRINTS" id="PR00364">
    <property type="entry name" value="DISEASERSIST"/>
</dbReference>
<feature type="domain" description="Disease resistance protein At4g27190-like leucine-rich repeats" evidence="9">
    <location>
        <begin position="760"/>
        <end position="877"/>
    </location>
</feature>
<sequence>MEYVEPVVGIANCLGTPVCKYLQYHRKLNYYVRNFKRIRDELNCKMEDIELQLKAELLRPLGKIPKKGVENWLKAVKEMIREAQVVENKVSNGRYFCRACNGKLVDEKTLEMKEFLDNAPNASEGLAMDGPSAGLPLETSELVGEEAVRKEIWACLMQEEVSKIGVWGMGGVGKSTIMKHIHNDLLKEQRFERVVWVTISKEFNIVKLQNDIASALNGKMPEEANKVRRAAILSEMLKRAGKHVLILDDVWSEVSLEEIGIPKPSSSNGYKLVLTTRVEQVCKSMGCKVIKVKPLSEEEALILFLSEVGPNIVQNQTLMPTLKLVVKECAGLPLTIVVIAGTLRGEDDPLIWKNTLRELKERIGKVKEGEDKVIESLKVSFNHLKDEKMKHCFLHCALYPEDFQIWKVWLIDCWIEEGFIDDMSTRQEMKDKGHVILKKLEDNCLLENVSSERVRMHDAVRDMALSITRMNPRYLPAKEQWSPDIEKVSLMYNSISEISIHVLPTKCQLLTTLLLQHNPIKKIPYSFFTNMPCLSVLNLSSTKIKSLPNSISELKKLRTLLLSGCYELRDLPCLSMLQELKKLDLSWTKIEEVPEGMDMLIKLRYLDLRVRTLKEIPAGLLPKLVHLQHLSFEEDNEKTSLKAEEMEPLKKLECLTGRFEDINELNKFISSMQQSKKNLIKYYLQVGSFIDSSIMSHRREKILKIARVQNWEECVVSLSSFASSSAHPFQSFEILNLTYLPKLSALIMKDEGIGSATTSTSAPSATFSHLKKILIFKCSSMKTLLPHWLLPNLQNLEEISVSHCDEVVEILGAATSEVEEKGSDALIKFHLPKLRKLELWGLRNLKSICSKSGVMVCDSLQLIHVVGDCGKLKRIPPFVPLVGNGQPFAYAPPSLTIRSWKEWWESLEWDDHPNFKNVLQPLWKEDRYEPFIV</sequence>
<evidence type="ECO:0000256" key="1">
    <source>
        <dbReference type="ARBA" id="ARBA00008894"/>
    </source>
</evidence>
<dbReference type="Pfam" id="PF23247">
    <property type="entry name" value="LRR_RPS2"/>
    <property type="match status" value="1"/>
</dbReference>
<evidence type="ECO:0000256" key="7">
    <source>
        <dbReference type="SAM" id="Coils"/>
    </source>
</evidence>
<evidence type="ECO:0000256" key="4">
    <source>
        <dbReference type="ARBA" id="ARBA00022741"/>
    </source>
</evidence>
<protein>
    <submittedName>
        <fullName evidence="11">Uncharacterized protein</fullName>
    </submittedName>
</protein>
<dbReference type="Pfam" id="PF13855">
    <property type="entry name" value="LRR_8"/>
    <property type="match status" value="1"/>
</dbReference>
<accession>A0A5D2CQ26</accession>
<gene>
    <name evidence="11" type="ORF">ES288_D05G416500v1</name>
</gene>
<dbReference type="InterPro" id="IPR057135">
    <property type="entry name" value="At4g27190-like_LRR"/>
</dbReference>
<dbReference type="SMART" id="SM00369">
    <property type="entry name" value="LRR_TYP"/>
    <property type="match status" value="4"/>
</dbReference>
<evidence type="ECO:0000256" key="6">
    <source>
        <dbReference type="ARBA" id="ARBA00022840"/>
    </source>
</evidence>
<dbReference type="Gene3D" id="3.40.50.300">
    <property type="entry name" value="P-loop containing nucleotide triphosphate hydrolases"/>
    <property type="match status" value="1"/>
</dbReference>
<evidence type="ECO:0000256" key="2">
    <source>
        <dbReference type="ARBA" id="ARBA00022614"/>
    </source>
</evidence>
<keyword evidence="2" id="KW-0433">Leucine-rich repeat</keyword>
<dbReference type="FunFam" id="3.40.50.300:FF:001091">
    <property type="entry name" value="Probable disease resistance protein At1g61300"/>
    <property type="match status" value="1"/>
</dbReference>
<dbReference type="EMBL" id="CM017705">
    <property type="protein sequence ID" value="TYG71669.1"/>
    <property type="molecule type" value="Genomic_DNA"/>
</dbReference>
<dbReference type="Pfam" id="PF23559">
    <property type="entry name" value="WHD_DRP"/>
    <property type="match status" value="1"/>
</dbReference>
<name>A0A5D2CQ26_GOSDA</name>
<dbReference type="GO" id="GO:0005524">
    <property type="term" value="F:ATP binding"/>
    <property type="evidence" value="ECO:0007669"/>
    <property type="project" value="UniProtKB-KW"/>
</dbReference>
<dbReference type="GO" id="GO:0006952">
    <property type="term" value="P:defense response"/>
    <property type="evidence" value="ECO:0007669"/>
    <property type="project" value="UniProtKB-KW"/>
</dbReference>
<evidence type="ECO:0000259" key="8">
    <source>
        <dbReference type="Pfam" id="PF00931"/>
    </source>
</evidence>
<evidence type="ECO:0000256" key="3">
    <source>
        <dbReference type="ARBA" id="ARBA00022737"/>
    </source>
</evidence>
<keyword evidence="3" id="KW-0677">Repeat</keyword>
<dbReference type="InterPro" id="IPR003591">
    <property type="entry name" value="Leu-rich_rpt_typical-subtyp"/>
</dbReference>
<dbReference type="AlphaFoldDB" id="A0A5D2CQ26"/>
<evidence type="ECO:0000259" key="10">
    <source>
        <dbReference type="Pfam" id="PF23559"/>
    </source>
</evidence>
<evidence type="ECO:0000313" key="12">
    <source>
        <dbReference type="Proteomes" id="UP000323506"/>
    </source>
</evidence>
<keyword evidence="12" id="KW-1185">Reference proteome</keyword>
<evidence type="ECO:0000259" key="9">
    <source>
        <dbReference type="Pfam" id="PF23247"/>
    </source>
</evidence>
<dbReference type="InterPro" id="IPR001611">
    <property type="entry name" value="Leu-rich_rpt"/>
</dbReference>
<comment type="similarity">
    <text evidence="1">Belongs to the disease resistance NB-LRR family.</text>
</comment>
<evidence type="ECO:0000313" key="11">
    <source>
        <dbReference type="EMBL" id="TYG71669.1"/>
    </source>
</evidence>
<dbReference type="InterPro" id="IPR058922">
    <property type="entry name" value="WHD_DRP"/>
</dbReference>
<feature type="domain" description="NB-ARC" evidence="8">
    <location>
        <begin position="149"/>
        <end position="311"/>
    </location>
</feature>
<dbReference type="InterPro" id="IPR042197">
    <property type="entry name" value="Apaf_helical"/>
</dbReference>
<dbReference type="Gene3D" id="1.10.8.430">
    <property type="entry name" value="Helical domain of apoptotic protease-activating factors"/>
    <property type="match status" value="1"/>
</dbReference>
<dbReference type="InterPro" id="IPR002182">
    <property type="entry name" value="NB-ARC"/>
</dbReference>
<dbReference type="SUPFAM" id="SSF52058">
    <property type="entry name" value="L domain-like"/>
    <property type="match status" value="1"/>
</dbReference>
<dbReference type="InterPro" id="IPR032675">
    <property type="entry name" value="LRR_dom_sf"/>
</dbReference>
<keyword evidence="7" id="KW-0175">Coiled coil</keyword>